<evidence type="ECO:0000313" key="3">
    <source>
        <dbReference type="Proteomes" id="UP000006247"/>
    </source>
</evidence>
<evidence type="ECO:0000313" key="2">
    <source>
        <dbReference type="EMBL" id="EEG25936.1"/>
    </source>
</evidence>
<feature type="region of interest" description="Disordered" evidence="1">
    <location>
        <begin position="17"/>
        <end position="44"/>
    </location>
</feature>
<sequence>MSFCFMVAELEFVRNPAPDAGKKTANPSSANQKPLAAAGQSRASHYLSSTLQALHPEPLHSSASQTPA</sequence>
<protein>
    <submittedName>
        <fullName evidence="2">Uncharacterized protein</fullName>
    </submittedName>
</protein>
<dbReference type="AlphaFoldDB" id="C0E695"/>
<proteinExistence type="predicted"/>
<evidence type="ECO:0000256" key="1">
    <source>
        <dbReference type="SAM" id="MobiDB-lite"/>
    </source>
</evidence>
<gene>
    <name evidence="2" type="ORF">CORMATOL_02528</name>
</gene>
<organism evidence="2 3">
    <name type="scientific">Corynebacterium matruchotii ATCC 33806</name>
    <dbReference type="NCBI Taxonomy" id="566549"/>
    <lineage>
        <taxon>Bacteria</taxon>
        <taxon>Bacillati</taxon>
        <taxon>Actinomycetota</taxon>
        <taxon>Actinomycetes</taxon>
        <taxon>Mycobacteriales</taxon>
        <taxon>Corynebacteriaceae</taxon>
        <taxon>Corynebacterium</taxon>
    </lineage>
</organism>
<reference evidence="2 3" key="1">
    <citation type="submission" date="2009-01" db="EMBL/GenBank/DDBJ databases">
        <authorList>
            <person name="Fulton L."/>
            <person name="Clifton S."/>
            <person name="Chinwalla A.T."/>
            <person name="Mitreva M."/>
            <person name="Sodergren E."/>
            <person name="Weinstock G."/>
            <person name="Clifton S."/>
            <person name="Dooling D.J."/>
            <person name="Fulton B."/>
            <person name="Minx P."/>
            <person name="Pepin K.H."/>
            <person name="Johnson M."/>
            <person name="Bhonagiri V."/>
            <person name="Nash W.E."/>
            <person name="Mardis E.R."/>
            <person name="Wilson R.K."/>
        </authorList>
    </citation>
    <scope>NUCLEOTIDE SEQUENCE [LARGE SCALE GENOMIC DNA]</scope>
    <source>
        <strain evidence="2 3">ATCC 33806</strain>
    </source>
</reference>
<dbReference type="Proteomes" id="UP000006247">
    <property type="component" value="Unassembled WGS sequence"/>
</dbReference>
<dbReference type="EMBL" id="ACEB01000042">
    <property type="protein sequence ID" value="EEG25936.1"/>
    <property type="molecule type" value="Genomic_DNA"/>
</dbReference>
<comment type="caution">
    <text evidence="2">The sequence shown here is derived from an EMBL/GenBank/DDBJ whole genome shotgun (WGS) entry which is preliminary data.</text>
</comment>
<dbReference type="HOGENOM" id="CLU_2786841_0_0_11"/>
<name>C0E695_9CORY</name>
<accession>C0E695</accession>